<gene>
    <name evidence="3" type="ORF">RM190_04085</name>
</gene>
<protein>
    <submittedName>
        <fullName evidence="3">M20 aminoacylase family protein</fullName>
    </submittedName>
</protein>
<dbReference type="RefSeq" id="WP_311758132.1">
    <property type="nucleotide sequence ID" value="NZ_JAVRQI010000002.1"/>
</dbReference>
<dbReference type="InterPro" id="IPR036264">
    <property type="entry name" value="Bact_exopeptidase_dim_dom"/>
</dbReference>
<feature type="domain" description="Peptidase M20 dimerisation" evidence="2">
    <location>
        <begin position="183"/>
        <end position="277"/>
    </location>
</feature>
<dbReference type="NCBIfam" id="TIGR01891">
    <property type="entry name" value="amidohydrolases"/>
    <property type="match status" value="1"/>
</dbReference>
<reference evidence="4" key="1">
    <citation type="submission" date="2023-07" db="EMBL/GenBank/DDBJ databases">
        <title>Characterization of two Paracoccaceae strains isolated from Phycosphere and proposal of Xinfangfangia lacusdiani sp. nov.</title>
        <authorList>
            <person name="Deng Y."/>
            <person name="Zhang Y.Q."/>
        </authorList>
    </citation>
    <scope>NUCLEOTIDE SEQUENCE [LARGE SCALE GENOMIC DNA]</scope>
    <source>
        <strain evidence="4">CPCC 101403</strain>
    </source>
</reference>
<dbReference type="Proteomes" id="UP001251085">
    <property type="component" value="Unassembled WGS sequence"/>
</dbReference>
<sequence>MNPALTDFLPELVQIRHRLHANPELGLEEHQTSELVAGYLAEWGFQVTRGLGSTGVVGTLRRGNGPGAIGLRADMDALPMDEETGLAYASKNPGRMHACGHDGHTAMLLGAAWLLAHDPDFSGTAHLIFQPAEENEGGAQMMVRDGLFREFPCDRVYALHNYPGLQAGRFAVRRGAMSASIDAATVTIHGKGGHGAFPEDTIDPIVIASSIVMALQTVVARNVSPHDRAVVTVGAIHSGTVCNIIPDSARLEISMRATDPALRTALRDKVVAICEGQAASFGASVEFAWQTGYPSVINDDASVQSVREAAIAAFGPDAVEELRVPMMGSEDFSFFLDEVPGAYAFIGNGDSTGLHTTTYDFNDKILPIGATFLHRLVRDHAARPVPAET</sequence>
<dbReference type="Pfam" id="PF07687">
    <property type="entry name" value="M20_dimer"/>
    <property type="match status" value="1"/>
</dbReference>
<accession>A0ABU3EA46</accession>
<organism evidence="3 4">
    <name type="scientific">Paracoccus broussonetiae</name>
    <dbReference type="NCBI Taxonomy" id="3075834"/>
    <lineage>
        <taxon>Bacteria</taxon>
        <taxon>Pseudomonadati</taxon>
        <taxon>Pseudomonadota</taxon>
        <taxon>Alphaproteobacteria</taxon>
        <taxon>Rhodobacterales</taxon>
        <taxon>Paracoccaceae</taxon>
        <taxon>Paracoccus</taxon>
    </lineage>
</organism>
<dbReference type="InterPro" id="IPR017439">
    <property type="entry name" value="Amidohydrolase"/>
</dbReference>
<dbReference type="PANTHER" id="PTHR11014:SF63">
    <property type="entry name" value="METALLOPEPTIDASE, PUTATIVE (AFU_ORTHOLOGUE AFUA_6G09600)-RELATED"/>
    <property type="match status" value="1"/>
</dbReference>
<evidence type="ECO:0000259" key="2">
    <source>
        <dbReference type="Pfam" id="PF07687"/>
    </source>
</evidence>
<comment type="caution">
    <text evidence="3">The sequence shown here is derived from an EMBL/GenBank/DDBJ whole genome shotgun (WGS) entry which is preliminary data.</text>
</comment>
<dbReference type="InterPro" id="IPR011650">
    <property type="entry name" value="Peptidase_M20_dimer"/>
</dbReference>
<evidence type="ECO:0000313" key="4">
    <source>
        <dbReference type="Proteomes" id="UP001251085"/>
    </source>
</evidence>
<evidence type="ECO:0000256" key="1">
    <source>
        <dbReference type="ARBA" id="ARBA00022801"/>
    </source>
</evidence>
<name>A0ABU3EA46_9RHOB</name>
<dbReference type="Gene3D" id="3.30.70.360">
    <property type="match status" value="1"/>
</dbReference>
<dbReference type="PANTHER" id="PTHR11014">
    <property type="entry name" value="PEPTIDASE M20 FAMILY MEMBER"/>
    <property type="match status" value="1"/>
</dbReference>
<dbReference type="PIRSF" id="PIRSF005962">
    <property type="entry name" value="Pept_M20D_amidohydro"/>
    <property type="match status" value="1"/>
</dbReference>
<dbReference type="CDD" id="cd05666">
    <property type="entry name" value="M20_Acy1-like"/>
    <property type="match status" value="1"/>
</dbReference>
<dbReference type="SUPFAM" id="SSF53187">
    <property type="entry name" value="Zn-dependent exopeptidases"/>
    <property type="match status" value="1"/>
</dbReference>
<dbReference type="SUPFAM" id="SSF55031">
    <property type="entry name" value="Bacterial exopeptidase dimerisation domain"/>
    <property type="match status" value="1"/>
</dbReference>
<dbReference type="Pfam" id="PF01546">
    <property type="entry name" value="Peptidase_M20"/>
    <property type="match status" value="1"/>
</dbReference>
<evidence type="ECO:0000313" key="3">
    <source>
        <dbReference type="EMBL" id="MDT1061026.1"/>
    </source>
</evidence>
<dbReference type="EMBL" id="JAVRQI010000002">
    <property type="protein sequence ID" value="MDT1061026.1"/>
    <property type="molecule type" value="Genomic_DNA"/>
</dbReference>
<keyword evidence="1" id="KW-0378">Hydrolase</keyword>
<keyword evidence="4" id="KW-1185">Reference proteome</keyword>
<dbReference type="Gene3D" id="3.40.630.10">
    <property type="entry name" value="Zn peptidases"/>
    <property type="match status" value="1"/>
</dbReference>
<proteinExistence type="predicted"/>
<dbReference type="InterPro" id="IPR002933">
    <property type="entry name" value="Peptidase_M20"/>
</dbReference>